<keyword evidence="4 10" id="KW-0328">Glycosyltransferase</keyword>
<feature type="chain" id="PRO_5006867499" description="Alpha-1,3-glucosyltransferase" evidence="11">
    <location>
        <begin position="20"/>
        <end position="118"/>
    </location>
</feature>
<evidence type="ECO:0000256" key="10">
    <source>
        <dbReference type="RuleBase" id="RU363110"/>
    </source>
</evidence>
<reference evidence="12 13" key="1">
    <citation type="journal article" date="2015" name="Sci. Rep.">
        <title>Genome of the facultative scuticociliatosis pathogen Pseudocohnilembus persalinus provides insight into its virulence through horizontal gene transfer.</title>
        <authorList>
            <person name="Xiong J."/>
            <person name="Wang G."/>
            <person name="Cheng J."/>
            <person name="Tian M."/>
            <person name="Pan X."/>
            <person name="Warren A."/>
            <person name="Jiang C."/>
            <person name="Yuan D."/>
            <person name="Miao W."/>
        </authorList>
    </citation>
    <scope>NUCLEOTIDE SEQUENCE [LARGE SCALE GENOMIC DNA]</scope>
    <source>
        <strain evidence="12">36N120E</strain>
    </source>
</reference>
<evidence type="ECO:0000256" key="3">
    <source>
        <dbReference type="ARBA" id="ARBA00008715"/>
    </source>
</evidence>
<evidence type="ECO:0000256" key="5">
    <source>
        <dbReference type="ARBA" id="ARBA00022679"/>
    </source>
</evidence>
<dbReference type="GO" id="GO:0042283">
    <property type="term" value="F:dolichyl pyrophosphate Glc1Man9GlcNAc2 alpha-1,3-glucosyltransferase activity"/>
    <property type="evidence" value="ECO:0007669"/>
    <property type="project" value="TreeGrafter"/>
</dbReference>
<evidence type="ECO:0000256" key="11">
    <source>
        <dbReference type="SAM" id="SignalP"/>
    </source>
</evidence>
<dbReference type="AlphaFoldDB" id="A0A0V0QKX8"/>
<dbReference type="GO" id="GO:0005789">
    <property type="term" value="C:endoplasmic reticulum membrane"/>
    <property type="evidence" value="ECO:0007669"/>
    <property type="project" value="UniProtKB-SubCell"/>
</dbReference>
<evidence type="ECO:0000313" key="12">
    <source>
        <dbReference type="EMBL" id="KRX02893.1"/>
    </source>
</evidence>
<keyword evidence="5 10" id="KW-0808">Transferase</keyword>
<comment type="caution">
    <text evidence="10">Lacks conserved residue(s) required for the propagation of feature annotation.</text>
</comment>
<accession>A0A0V0QKX8</accession>
<evidence type="ECO:0000256" key="6">
    <source>
        <dbReference type="ARBA" id="ARBA00022692"/>
    </source>
</evidence>
<comment type="subcellular location">
    <subcellularLocation>
        <location evidence="1 10">Endoplasmic reticulum membrane</location>
        <topology evidence="1 10">Multi-pass membrane protein</topology>
    </subcellularLocation>
</comment>
<keyword evidence="9 10" id="KW-0472">Membrane</keyword>
<evidence type="ECO:0000313" key="13">
    <source>
        <dbReference type="Proteomes" id="UP000054937"/>
    </source>
</evidence>
<dbReference type="Pfam" id="PF03155">
    <property type="entry name" value="Alg6_Alg8"/>
    <property type="match status" value="1"/>
</dbReference>
<evidence type="ECO:0000256" key="7">
    <source>
        <dbReference type="ARBA" id="ARBA00022824"/>
    </source>
</evidence>
<dbReference type="Proteomes" id="UP000054937">
    <property type="component" value="Unassembled WGS sequence"/>
</dbReference>
<keyword evidence="7 10" id="KW-0256">Endoplasmic reticulum</keyword>
<sequence>MGCCVILVFLISFAPFINLDQIQQILSRLFPFQRGLVHSYWAPNFWSLYCFMERVLLFNNSEKMILLLGIVTILQELVIKLMFGTNYEFLPLMIYSIYGGLSNTYIIGKIYWESINNK</sequence>
<dbReference type="InParanoid" id="A0A0V0QKX8"/>
<feature type="transmembrane region" description="Helical" evidence="10">
    <location>
        <begin position="64"/>
        <end position="83"/>
    </location>
</feature>
<comment type="pathway">
    <text evidence="2 10">Protein modification; protein glycosylation.</text>
</comment>
<feature type="transmembrane region" description="Helical" evidence="10">
    <location>
        <begin position="89"/>
        <end position="112"/>
    </location>
</feature>
<dbReference type="OrthoDB" id="1689333at2759"/>
<keyword evidence="8 10" id="KW-1133">Transmembrane helix</keyword>
<name>A0A0V0QKX8_PSEPJ</name>
<dbReference type="EC" id="2.4.1.-" evidence="10"/>
<proteinExistence type="inferred from homology"/>
<dbReference type="PANTHER" id="PTHR12413:SF2">
    <property type="entry name" value="DOLICHYL PYROPHOSPHATE GLC1MAN9GLCNAC2 ALPHA-1,3-GLUCOSYLTRANSFERASE-RELATED"/>
    <property type="match status" value="1"/>
</dbReference>
<organism evidence="12 13">
    <name type="scientific">Pseudocohnilembus persalinus</name>
    <name type="common">Ciliate</name>
    <dbReference type="NCBI Taxonomy" id="266149"/>
    <lineage>
        <taxon>Eukaryota</taxon>
        <taxon>Sar</taxon>
        <taxon>Alveolata</taxon>
        <taxon>Ciliophora</taxon>
        <taxon>Intramacronucleata</taxon>
        <taxon>Oligohymenophorea</taxon>
        <taxon>Scuticociliatia</taxon>
        <taxon>Philasterida</taxon>
        <taxon>Pseudocohnilembidae</taxon>
        <taxon>Pseudocohnilembus</taxon>
    </lineage>
</organism>
<dbReference type="InterPro" id="IPR004856">
    <property type="entry name" value="Glyco_trans_ALG6/ALG8"/>
</dbReference>
<dbReference type="GO" id="GO:0006487">
    <property type="term" value="P:protein N-linked glycosylation"/>
    <property type="evidence" value="ECO:0007669"/>
    <property type="project" value="TreeGrafter"/>
</dbReference>
<keyword evidence="11" id="KW-0732">Signal</keyword>
<evidence type="ECO:0000256" key="4">
    <source>
        <dbReference type="ARBA" id="ARBA00022676"/>
    </source>
</evidence>
<evidence type="ECO:0000256" key="1">
    <source>
        <dbReference type="ARBA" id="ARBA00004477"/>
    </source>
</evidence>
<gene>
    <name evidence="12" type="ORF">PPERSA_04096</name>
</gene>
<dbReference type="UniPathway" id="UPA00378"/>
<evidence type="ECO:0000256" key="2">
    <source>
        <dbReference type="ARBA" id="ARBA00004922"/>
    </source>
</evidence>
<protein>
    <recommendedName>
        <fullName evidence="10">Alpha-1,3-glucosyltransferase</fullName>
        <ecNumber evidence="10">2.4.1.-</ecNumber>
    </recommendedName>
</protein>
<comment type="similarity">
    <text evidence="3 10">Belongs to the ALG6/ALG8 glucosyltransferase family.</text>
</comment>
<feature type="transmembrane region" description="Helical" evidence="10">
    <location>
        <begin position="35"/>
        <end position="52"/>
    </location>
</feature>
<dbReference type="EMBL" id="LDAU01000151">
    <property type="protein sequence ID" value="KRX02893.1"/>
    <property type="molecule type" value="Genomic_DNA"/>
</dbReference>
<keyword evidence="6 10" id="KW-0812">Transmembrane</keyword>
<feature type="signal peptide" evidence="11">
    <location>
        <begin position="1"/>
        <end position="19"/>
    </location>
</feature>
<comment type="caution">
    <text evidence="12">The sequence shown here is derived from an EMBL/GenBank/DDBJ whole genome shotgun (WGS) entry which is preliminary data.</text>
</comment>
<evidence type="ECO:0000256" key="8">
    <source>
        <dbReference type="ARBA" id="ARBA00022989"/>
    </source>
</evidence>
<keyword evidence="13" id="KW-1185">Reference proteome</keyword>
<evidence type="ECO:0000256" key="9">
    <source>
        <dbReference type="ARBA" id="ARBA00023136"/>
    </source>
</evidence>
<dbReference type="PANTHER" id="PTHR12413">
    <property type="entry name" value="DOLICHYL GLYCOSYLTRANSFERASE"/>
    <property type="match status" value="1"/>
</dbReference>